<dbReference type="EMBL" id="CP092109">
    <property type="protein sequence ID" value="UWZ78875.1"/>
    <property type="molecule type" value="Genomic_DNA"/>
</dbReference>
<keyword evidence="8" id="KW-0560">Oxidoreductase</keyword>
<evidence type="ECO:0000256" key="1">
    <source>
        <dbReference type="ARBA" id="ARBA00004651"/>
    </source>
</evidence>
<accession>A0ABY5ZLU2</accession>
<dbReference type="InterPro" id="IPR005614">
    <property type="entry name" value="NrfD-like"/>
</dbReference>
<feature type="transmembrane region" description="Helical" evidence="7">
    <location>
        <begin position="20"/>
        <end position="42"/>
    </location>
</feature>
<evidence type="ECO:0000256" key="2">
    <source>
        <dbReference type="ARBA" id="ARBA00008929"/>
    </source>
</evidence>
<feature type="transmembrane region" description="Helical" evidence="7">
    <location>
        <begin position="54"/>
        <end position="80"/>
    </location>
</feature>
<dbReference type="PANTHER" id="PTHR30074:SF4">
    <property type="entry name" value="NI_FE-HYDROGENASE 2 B-TYPE CYTOCHROME SUBUNIT-RELATED"/>
    <property type="match status" value="1"/>
</dbReference>
<dbReference type="RefSeq" id="WP_260747235.1">
    <property type="nucleotide sequence ID" value="NZ_CP092109.1"/>
</dbReference>
<feature type="transmembrane region" description="Helical" evidence="7">
    <location>
        <begin position="342"/>
        <end position="367"/>
    </location>
</feature>
<evidence type="ECO:0000256" key="6">
    <source>
        <dbReference type="ARBA" id="ARBA00023136"/>
    </source>
</evidence>
<proteinExistence type="inferred from homology"/>
<comment type="subcellular location">
    <subcellularLocation>
        <location evidence="1">Cell membrane</location>
        <topology evidence="1">Multi-pass membrane protein</topology>
    </subcellularLocation>
</comment>
<comment type="similarity">
    <text evidence="2">Belongs to the NrfD family.</text>
</comment>
<evidence type="ECO:0000313" key="9">
    <source>
        <dbReference type="Proteomes" id="UP001060414"/>
    </source>
</evidence>
<feature type="transmembrane region" description="Helical" evidence="7">
    <location>
        <begin position="313"/>
        <end position="336"/>
    </location>
</feature>
<reference evidence="8" key="1">
    <citation type="journal article" date="2022" name="Environ. Microbiol.">
        <title>Geoalkalibacter halelectricus SAP #1 sp. nov. possessing extracellular electron transfer and mineral#reducing capabilities from a haloalkaline environment.</title>
        <authorList>
            <person name="Yadav S."/>
            <person name="Singh R."/>
            <person name="Sundharam S.S."/>
            <person name="Chaudhary S."/>
            <person name="Krishnamurthi S."/>
            <person name="Patil S.A."/>
        </authorList>
    </citation>
    <scope>NUCLEOTIDE SEQUENCE</scope>
    <source>
        <strain evidence="8">SAP-1</strain>
    </source>
</reference>
<keyword evidence="4 7" id="KW-0812">Transmembrane</keyword>
<dbReference type="Gene3D" id="1.20.1630.10">
    <property type="entry name" value="Formate dehydrogenase/DMSO reductase domain"/>
    <property type="match status" value="1"/>
</dbReference>
<feature type="transmembrane region" description="Helical" evidence="7">
    <location>
        <begin position="281"/>
        <end position="301"/>
    </location>
</feature>
<evidence type="ECO:0000256" key="5">
    <source>
        <dbReference type="ARBA" id="ARBA00022989"/>
    </source>
</evidence>
<keyword evidence="6 7" id="KW-0472">Membrane</keyword>
<feature type="transmembrane region" description="Helical" evidence="7">
    <location>
        <begin position="209"/>
        <end position="231"/>
    </location>
</feature>
<dbReference type="PANTHER" id="PTHR30074">
    <property type="entry name" value="FORMATE DEHYDROGENASE, NITRATE-INDUCIBLE, CYTOCHROME B556 FDN SUBUNIT"/>
    <property type="match status" value="1"/>
</dbReference>
<keyword evidence="9" id="KW-1185">Reference proteome</keyword>
<keyword evidence="5 7" id="KW-1133">Transmembrane helix</keyword>
<keyword evidence="3" id="KW-1003">Cell membrane</keyword>
<evidence type="ECO:0000256" key="4">
    <source>
        <dbReference type="ARBA" id="ARBA00022692"/>
    </source>
</evidence>
<dbReference type="EC" id="1.12.99.6" evidence="8"/>
<evidence type="ECO:0000256" key="3">
    <source>
        <dbReference type="ARBA" id="ARBA00022475"/>
    </source>
</evidence>
<feature type="transmembrane region" description="Helical" evidence="7">
    <location>
        <begin position="92"/>
        <end position="112"/>
    </location>
</feature>
<sequence length="419" mass="46991">MTAAKAIINEIQGYHRFIKFLIFLVVLAALGGAIRFIFGLGATTNLNDTYPWGLWISFDVVTAVPLAAGAFTIGVVAHVFRIEKLEPLVRPAIVTGFLGYSLVCVGLLLDLGQPQRGVYVLFPWNWNVHSPMFEVSMCVMAYTTVLFLEFLHPVSERFGWHIPLRLLRNLQVPFAILAAMISTLHQSTLGTFFLIAVDKLHALWYTPLLPLQFWLSAIFTGLCIVMLEASLCHRYMGQPDESKLLATLTRIVPWVMGAYMIFKFVPLIAAPQGPLFDRPVLTTLFIAEITIGLFLPFWMFLQSRIRTDKSMQLQAASLVIFGLVLNRFNVSMFAMIQPGQQIYYPNILESVVTLGIIAAHILFFVLIAKYFPIFEHHPEAVDYSIPDRFHKIEKAGSVEVVEAPPQPAVPRAQPSPVAD</sequence>
<protein>
    <submittedName>
        <fullName evidence="8">Ni/Fe-hydrogenase cytochrome b subunit</fullName>
        <ecNumber evidence="8">1.12.99.6</ecNumber>
    </submittedName>
</protein>
<feature type="transmembrane region" description="Helical" evidence="7">
    <location>
        <begin position="251"/>
        <end position="269"/>
    </location>
</feature>
<dbReference type="Proteomes" id="UP001060414">
    <property type="component" value="Chromosome"/>
</dbReference>
<organism evidence="8 9">
    <name type="scientific">Geoalkalibacter halelectricus</name>
    <dbReference type="NCBI Taxonomy" id="2847045"/>
    <lineage>
        <taxon>Bacteria</taxon>
        <taxon>Pseudomonadati</taxon>
        <taxon>Thermodesulfobacteriota</taxon>
        <taxon>Desulfuromonadia</taxon>
        <taxon>Desulfuromonadales</taxon>
        <taxon>Geoalkalibacteraceae</taxon>
        <taxon>Geoalkalibacter</taxon>
    </lineage>
</organism>
<dbReference type="GO" id="GO:0033748">
    <property type="term" value="F:hydrogenase (acceptor) activity"/>
    <property type="evidence" value="ECO:0007669"/>
    <property type="project" value="UniProtKB-EC"/>
</dbReference>
<dbReference type="InterPro" id="IPR051817">
    <property type="entry name" value="FDH_cytochrome_b556_subunit"/>
</dbReference>
<feature type="transmembrane region" description="Helical" evidence="7">
    <location>
        <begin position="172"/>
        <end position="197"/>
    </location>
</feature>
<evidence type="ECO:0000256" key="7">
    <source>
        <dbReference type="SAM" id="Phobius"/>
    </source>
</evidence>
<gene>
    <name evidence="8" type="primary">hybB</name>
    <name evidence="8" type="ORF">L9S41_14475</name>
</gene>
<name>A0ABY5ZLU2_9BACT</name>
<feature type="transmembrane region" description="Helical" evidence="7">
    <location>
        <begin position="132"/>
        <end position="151"/>
    </location>
</feature>
<evidence type="ECO:0000313" key="8">
    <source>
        <dbReference type="EMBL" id="UWZ78875.1"/>
    </source>
</evidence>
<dbReference type="Pfam" id="PF03916">
    <property type="entry name" value="NrfD"/>
    <property type="match status" value="1"/>
</dbReference>